<dbReference type="InterPro" id="IPR050982">
    <property type="entry name" value="Auxin_biosynth/cation_transpt"/>
</dbReference>
<dbReference type="RefSeq" id="WP_083127835.1">
    <property type="nucleotide sequence ID" value="NZ_MVIM01000014.1"/>
</dbReference>
<dbReference type="AlphaFoldDB" id="A0A1X0JIN2"/>
<organism evidence="2 3">
    <name type="scientific">Mycolicibacterium tusciae</name>
    <dbReference type="NCBI Taxonomy" id="75922"/>
    <lineage>
        <taxon>Bacteria</taxon>
        <taxon>Bacillati</taxon>
        <taxon>Actinomycetota</taxon>
        <taxon>Actinomycetes</taxon>
        <taxon>Mycobacteriales</taxon>
        <taxon>Mycobacteriaceae</taxon>
        <taxon>Mycolicibacterium</taxon>
    </lineage>
</organism>
<dbReference type="OrthoDB" id="9773233at2"/>
<dbReference type="GO" id="GO:0004497">
    <property type="term" value="F:monooxygenase activity"/>
    <property type="evidence" value="ECO:0007669"/>
    <property type="project" value="TreeGrafter"/>
</dbReference>
<name>A0A1X0JIN2_9MYCO</name>
<dbReference type="EMBL" id="MVIM01000014">
    <property type="protein sequence ID" value="ORB62722.1"/>
    <property type="molecule type" value="Genomic_DNA"/>
</dbReference>
<evidence type="ECO:0008006" key="4">
    <source>
        <dbReference type="Google" id="ProtNLM"/>
    </source>
</evidence>
<reference evidence="2 3" key="1">
    <citation type="submission" date="2017-02" db="EMBL/GenBank/DDBJ databases">
        <title>The new phylogeny of genus Mycobacterium.</title>
        <authorList>
            <person name="Tortoli E."/>
            <person name="Trovato A."/>
            <person name="Cirillo D.M."/>
        </authorList>
    </citation>
    <scope>NUCLEOTIDE SEQUENCE [LARGE SCALE GENOMIC DNA]</scope>
    <source>
        <strain evidence="2 3">DSM 44338</strain>
    </source>
</reference>
<protein>
    <recommendedName>
        <fullName evidence="4">Pyridine nucleotide-disulfide oxidoreductase</fullName>
    </recommendedName>
</protein>
<gene>
    <name evidence="2" type="ORF">BST47_22255</name>
</gene>
<evidence type="ECO:0000313" key="3">
    <source>
        <dbReference type="Proteomes" id="UP000192411"/>
    </source>
</evidence>
<evidence type="ECO:0000313" key="2">
    <source>
        <dbReference type="EMBL" id="ORB62722.1"/>
    </source>
</evidence>
<proteinExistence type="predicted"/>
<dbReference type="PANTHER" id="PTHR43539">
    <property type="entry name" value="FLAVIN-BINDING MONOOXYGENASE-LIKE PROTEIN (AFU_ORTHOLOGUE AFUA_4G09220)"/>
    <property type="match status" value="1"/>
</dbReference>
<keyword evidence="3" id="KW-1185">Reference proteome</keyword>
<dbReference type="Proteomes" id="UP000192411">
    <property type="component" value="Unassembled WGS sequence"/>
</dbReference>
<dbReference type="GO" id="GO:0050660">
    <property type="term" value="F:flavin adenine dinucleotide binding"/>
    <property type="evidence" value="ECO:0007669"/>
    <property type="project" value="TreeGrafter"/>
</dbReference>
<dbReference type="STRING" id="75922.BST47_22255"/>
<dbReference type="Gene3D" id="3.50.50.60">
    <property type="entry name" value="FAD/NAD(P)-binding domain"/>
    <property type="match status" value="1"/>
</dbReference>
<evidence type="ECO:0000256" key="1">
    <source>
        <dbReference type="ARBA" id="ARBA00023002"/>
    </source>
</evidence>
<sequence>MRTIEADYLVVGAGAMGLAFTDTLVAETDATVVVVDRNDQPGGHWTAAYPFVRLHQPSAYYGVNSRSLGSDTIDHSGLNAGYYELASGAEVCAYFDAVMRQHLLPTGRVTYLPMSEYLGDGRVRTLGGEEIEVTARRVVTTHVEIIVPSMRGPSYDVAAGVECMPPNALPRLREARGRYVIVGAGKTAMDACLWLLRHGVAPGRLTWIKPRDSWLLDRAAIQPGSQFARGVLRDFSNQLNAVLEAESLPDLFRILEDKGCLQRIDTSVEPTMYRCAILSKAELEELRRISDVVRMGHVQSIEPGRITLEGGTLDTDGSALYIDCSADGFARIAPTTVFTDERIALQAVRTCQPAFSAAVIGHVEATYPDNETKNAYCNPVPYPSDPIDWLRMMLAFNKNQLQWFTDPDMMAWVDASRLNVLHHVSAGVSERAREKIISVLNSNMPVINDKLEKLLAQGGYPES</sequence>
<comment type="caution">
    <text evidence="2">The sequence shown here is derived from an EMBL/GenBank/DDBJ whole genome shotgun (WGS) entry which is preliminary data.</text>
</comment>
<dbReference type="PANTHER" id="PTHR43539:SF89">
    <property type="entry name" value="NAD(P)-BINDING DOMAIN-CONTAINING PROTEIN"/>
    <property type="match status" value="1"/>
</dbReference>
<dbReference type="SUPFAM" id="SSF51905">
    <property type="entry name" value="FAD/NAD(P)-binding domain"/>
    <property type="match status" value="1"/>
</dbReference>
<dbReference type="InterPro" id="IPR036188">
    <property type="entry name" value="FAD/NAD-bd_sf"/>
</dbReference>
<accession>A0A1X0JIN2</accession>
<dbReference type="Pfam" id="PF13450">
    <property type="entry name" value="NAD_binding_8"/>
    <property type="match status" value="1"/>
</dbReference>
<keyword evidence="1" id="KW-0560">Oxidoreductase</keyword>